<accession>A0A1D7QM25</accession>
<dbReference type="Proteomes" id="UP000094313">
    <property type="component" value="Chromosome"/>
</dbReference>
<protein>
    <recommendedName>
        <fullName evidence="4">DUF3667 domain-containing protein</fullName>
    </recommendedName>
</protein>
<feature type="transmembrane region" description="Helical" evidence="1">
    <location>
        <begin position="155"/>
        <end position="177"/>
    </location>
</feature>
<dbReference type="InterPro" id="IPR022134">
    <property type="entry name" value="DUF3667"/>
</dbReference>
<evidence type="ECO:0000256" key="1">
    <source>
        <dbReference type="SAM" id="Phobius"/>
    </source>
</evidence>
<feature type="transmembrane region" description="Helical" evidence="1">
    <location>
        <begin position="183"/>
        <end position="205"/>
    </location>
</feature>
<dbReference type="OrthoDB" id="7446256at2"/>
<evidence type="ECO:0008006" key="4">
    <source>
        <dbReference type="Google" id="ProtNLM"/>
    </source>
</evidence>
<dbReference type="Pfam" id="PF12412">
    <property type="entry name" value="DUF3667"/>
    <property type="match status" value="1"/>
</dbReference>
<evidence type="ECO:0000313" key="2">
    <source>
        <dbReference type="EMBL" id="AOM79663.1"/>
    </source>
</evidence>
<dbReference type="KEGG" id="psty:BFS30_22390"/>
<name>A0A1D7QM25_9SPHI</name>
<dbReference type="RefSeq" id="WP_069381325.1">
    <property type="nucleotide sequence ID" value="NZ_CP017141.1"/>
</dbReference>
<feature type="transmembrane region" description="Helical" evidence="1">
    <location>
        <begin position="123"/>
        <end position="143"/>
    </location>
</feature>
<dbReference type="AlphaFoldDB" id="A0A1D7QM25"/>
<feature type="transmembrane region" description="Helical" evidence="1">
    <location>
        <begin position="77"/>
        <end position="98"/>
    </location>
</feature>
<proteinExistence type="predicted"/>
<reference evidence="2 3" key="1">
    <citation type="submission" date="2016-08" db="EMBL/GenBank/DDBJ databases">
        <authorList>
            <person name="Seilhamer J.J."/>
        </authorList>
    </citation>
    <scope>NUCLEOTIDE SEQUENCE [LARGE SCALE GENOMIC DNA]</scope>
    <source>
        <strain evidence="2 3">DX4</strain>
    </source>
</reference>
<organism evidence="2 3">
    <name type="scientific">Pedobacter steynii</name>
    <dbReference type="NCBI Taxonomy" id="430522"/>
    <lineage>
        <taxon>Bacteria</taxon>
        <taxon>Pseudomonadati</taxon>
        <taxon>Bacteroidota</taxon>
        <taxon>Sphingobacteriia</taxon>
        <taxon>Sphingobacteriales</taxon>
        <taxon>Sphingobacteriaceae</taxon>
        <taxon>Pedobacter</taxon>
    </lineage>
</organism>
<sequence length="248" mass="28868">MEQHYCLNCNHQANDNYCQNCGQKSSTHRYSVKHFVEHDFIHGVWHVDKGILFTIKELFTRPGHSVREFIQGKRVNYFSFVTLILLILTISSLLAPYLHIKLSDLMPGNAETMNSFEKFVTKYPKLLVIVTIPINSLFSFVWFRKAKLNYSENLVLNSYKASSELIIGLLFTVFATFCTNVKTLTFIYFSLITPSVFIYGIWYYYQFYSGYGYSKKALFFRSILVIVSYSLLQVVIGFIWGLVQLLTH</sequence>
<keyword evidence="3" id="KW-1185">Reference proteome</keyword>
<gene>
    <name evidence="2" type="ORF">BFS30_22390</name>
</gene>
<evidence type="ECO:0000313" key="3">
    <source>
        <dbReference type="Proteomes" id="UP000094313"/>
    </source>
</evidence>
<dbReference type="EMBL" id="CP017141">
    <property type="protein sequence ID" value="AOM79663.1"/>
    <property type="molecule type" value="Genomic_DNA"/>
</dbReference>
<keyword evidence="1" id="KW-1133">Transmembrane helix</keyword>
<keyword evidence="1" id="KW-0812">Transmembrane</keyword>
<feature type="transmembrane region" description="Helical" evidence="1">
    <location>
        <begin position="217"/>
        <end position="243"/>
    </location>
</feature>
<keyword evidence="1" id="KW-0472">Membrane</keyword>